<accession>A0A1Q9WJ01</accession>
<dbReference type="EMBL" id="VZPS01000036">
    <property type="protein sequence ID" value="KAB0479775.1"/>
    <property type="molecule type" value="Genomic_DNA"/>
</dbReference>
<evidence type="ECO:0000313" key="4">
    <source>
        <dbReference type="Proteomes" id="UP000460142"/>
    </source>
</evidence>
<dbReference type="AlphaFoldDB" id="A0A1Q9WJ01"/>
<dbReference type="OrthoDB" id="8265552at2"/>
<reference evidence="2" key="1">
    <citation type="submission" date="2017-01" db="EMBL/GenBank/DDBJ databases">
        <authorList>
            <person name="Mah S.A."/>
            <person name="Swanson W.J."/>
            <person name="Moy G.W."/>
            <person name="Vacquier V.D."/>
        </authorList>
    </citation>
    <scope>NUCLEOTIDE SEQUENCE [LARGE SCALE GENOMIC DNA]</scope>
    <source>
        <strain evidence="2">MT1</strain>
    </source>
</reference>
<dbReference type="RefSeq" id="WP_075949587.1">
    <property type="nucleotide sequence ID" value="NZ_LT629709.1"/>
</dbReference>
<comment type="caution">
    <text evidence="2">The sequence shown here is derived from an EMBL/GenBank/DDBJ whole genome shotgun (WGS) entry which is preliminary data.</text>
</comment>
<protein>
    <submittedName>
        <fullName evidence="2">Uncharacterized protein</fullName>
    </submittedName>
</protein>
<name>A0A1Q9WJ01_PSERE</name>
<dbReference type="EMBL" id="MSTQ01000035">
    <property type="protein sequence ID" value="OLT98754.1"/>
    <property type="molecule type" value="Genomic_DNA"/>
</dbReference>
<reference evidence="3" key="2">
    <citation type="submission" date="2017-01" db="EMBL/GenBank/DDBJ databases">
        <authorList>
            <person name="Poblete-Castro I."/>
        </authorList>
    </citation>
    <scope>NUCLEOTIDE SEQUENCE [LARGE SCALE GENOMIC DNA]</scope>
    <source>
        <strain evidence="3">DSM 18361 / CCUG 53116 / MT1</strain>
    </source>
</reference>
<dbReference type="Proteomes" id="UP000186756">
    <property type="component" value="Unassembled WGS sequence"/>
</dbReference>
<sequence length="171" mass="18713">MSEAQVFSFAKKMTDAVVCLKNGGHQTQALMLTYVGIDQMAWLSIPGDKSSGKDFKAWVDNFMLAKNAISCTSDELWGARNGLLHMGTAEAGAHKDPSIRKIYYTFGNAKCTKNDTSDVFVLKAEDLILGFLLGVFWFIDHLKEHPDQLAITSAKLGRALGVRDISPDPSA</sequence>
<dbReference type="Proteomes" id="UP000460142">
    <property type="component" value="Unassembled WGS sequence"/>
</dbReference>
<organism evidence="2 3">
    <name type="scientific">Pseudomonas reinekei</name>
    <dbReference type="NCBI Taxonomy" id="395598"/>
    <lineage>
        <taxon>Bacteria</taxon>
        <taxon>Pseudomonadati</taxon>
        <taxon>Pseudomonadota</taxon>
        <taxon>Gammaproteobacteria</taxon>
        <taxon>Pseudomonadales</taxon>
        <taxon>Pseudomonadaceae</taxon>
        <taxon>Pseudomonas</taxon>
    </lineage>
</organism>
<evidence type="ECO:0000313" key="3">
    <source>
        <dbReference type="Proteomes" id="UP000186756"/>
    </source>
</evidence>
<evidence type="ECO:0000313" key="1">
    <source>
        <dbReference type="EMBL" id="KAB0479775.1"/>
    </source>
</evidence>
<gene>
    <name evidence="2" type="ORF">BVK86_28665</name>
    <name evidence="1" type="ORF">F7R15_28975</name>
</gene>
<keyword evidence="3" id="KW-1185">Reference proteome</keyword>
<proteinExistence type="predicted"/>
<reference evidence="1 4" key="3">
    <citation type="submission" date="2019-09" db="EMBL/GenBank/DDBJ databases">
        <title>Draft genome sequences of 48 bacterial type strains from the CCUG.</title>
        <authorList>
            <person name="Tunovic T."/>
            <person name="Pineiro-Iglesias B."/>
            <person name="Unosson C."/>
            <person name="Inganas E."/>
            <person name="Ohlen M."/>
            <person name="Cardew S."/>
            <person name="Jensie-Markopoulos S."/>
            <person name="Salva-Serra F."/>
            <person name="Jaen-Luchoro D."/>
            <person name="Karlsson R."/>
            <person name="Svensson-Stadler L."/>
            <person name="Chun J."/>
            <person name="Moore E."/>
        </authorList>
    </citation>
    <scope>NUCLEOTIDE SEQUENCE [LARGE SCALE GENOMIC DNA]</scope>
    <source>
        <strain evidence="1 4">CCUG 53116</strain>
    </source>
</reference>
<evidence type="ECO:0000313" key="2">
    <source>
        <dbReference type="EMBL" id="OLT98754.1"/>
    </source>
</evidence>